<organism evidence="14 15">
    <name type="scientific">Steinernema glaseri</name>
    <dbReference type="NCBI Taxonomy" id="37863"/>
    <lineage>
        <taxon>Eukaryota</taxon>
        <taxon>Metazoa</taxon>
        <taxon>Ecdysozoa</taxon>
        <taxon>Nematoda</taxon>
        <taxon>Chromadorea</taxon>
        <taxon>Rhabditida</taxon>
        <taxon>Tylenchina</taxon>
        <taxon>Panagrolaimomorpha</taxon>
        <taxon>Strongyloidoidea</taxon>
        <taxon>Steinernematidae</taxon>
        <taxon>Steinernema</taxon>
    </lineage>
</organism>
<evidence type="ECO:0000313" key="15">
    <source>
        <dbReference type="WBParaSite" id="L893_g433.t1"/>
    </source>
</evidence>
<comment type="similarity">
    <text evidence="3">Belongs to the protein prenyltransferase subunit beta family.</text>
</comment>
<sequence>MVFRKYKPAKQWGKVDTLIFKKILAARNERKMPGFNVPEAVKATGATVYDTTGKTFEFPSHVKNDFVTDHPAFRQPTEKDHLLYKENKCHLFEGAEPFSDGVDHACALTNAVKKMAFPESLSSELKKINFPSDMEQRITDSIMHGERYDPTLEKLPKRHDPVLFWVRHARVYGAPVQVKNNIVLDNIYRQVLLLAIRNGHLSDIRCDRDEPLSAIVTHGRFAERPLVVRSQPHLNIQADVALKPWLSADEVKTLKSCDVPNIAPIGKLIDLSKSHIYNDQAIFPRMFRNDLAIDMIMWAREQDQKYPWTTEQNAANAVVTCFGAALAQASRQASSDDGTLAKPVLTKGVQLVDGRLDLVAFQLNTLDLSESSSVKNIAWVEKSLPFYKPVPFYENMEEVKNLNMDTFYKFASLMLRLLVMASELLLHSHKLFFKRNLTMFSNHHQSLDSNRITLLFFTLGGLDILDALESTITPKQRQAMIDWIYSLQLDSNSGCDPHAFGFRGSLTSSTVTGTSWCKYDCANLAQTYSALSCLLILGDDLSRLDTQAILEGVRLSQLEDGSFYGRGIESENDMRFVYCAVVICKILNGFSNINVEGICSYIRRSVSYDGGIAQGPTLESHGGSTYCAIASLALLGRLWDESVLSKTDIERLKKWCLSKQDEGFHGRAHKPDDSCYGFWIGATLKILGCFSFVDQDRLRTFLLRCQNTQVGGFEKSPDSIPDNLHSYFSLAALSLMHEPTLKPVNPAMNMPVKAADQLTKLLY</sequence>
<keyword evidence="14" id="KW-1185">Reference proteome</keyword>
<dbReference type="PANTHER" id="PTHR11774:SF4">
    <property type="entry name" value="GERANYLGERANYL TRANSFERASE TYPE-1 SUBUNIT BETA"/>
    <property type="match status" value="1"/>
</dbReference>
<dbReference type="AlphaFoldDB" id="A0A1I8ACE9"/>
<keyword evidence="6" id="KW-0637">Prenyltransferase</keyword>
<proteinExistence type="inferred from homology"/>
<dbReference type="Proteomes" id="UP000095287">
    <property type="component" value="Unplaced"/>
</dbReference>
<dbReference type="CDD" id="cd02895">
    <property type="entry name" value="GGTase-I"/>
    <property type="match status" value="1"/>
</dbReference>
<comment type="cofactor">
    <cofactor evidence="2">
        <name>Zn(2+)</name>
        <dbReference type="ChEBI" id="CHEBI:29105"/>
    </cofactor>
</comment>
<dbReference type="Gene3D" id="1.50.10.20">
    <property type="match status" value="1"/>
</dbReference>
<evidence type="ECO:0000256" key="9">
    <source>
        <dbReference type="ARBA" id="ARBA00022737"/>
    </source>
</evidence>
<keyword evidence="9" id="KW-0677">Repeat</keyword>
<evidence type="ECO:0000256" key="4">
    <source>
        <dbReference type="ARBA" id="ARBA00012700"/>
    </source>
</evidence>
<evidence type="ECO:0000256" key="12">
    <source>
        <dbReference type="ARBA" id="ARBA00031713"/>
    </source>
</evidence>
<feature type="domain" description="Prenyltransferase alpha-alpha toroid" evidence="13">
    <location>
        <begin position="425"/>
        <end position="750"/>
    </location>
</feature>
<evidence type="ECO:0000256" key="1">
    <source>
        <dbReference type="ARBA" id="ARBA00001946"/>
    </source>
</evidence>
<dbReference type="InterPro" id="IPR045089">
    <property type="entry name" value="PGGT1B-like"/>
</dbReference>
<comment type="cofactor">
    <cofactor evidence="1">
        <name>Mg(2+)</name>
        <dbReference type="ChEBI" id="CHEBI:18420"/>
    </cofactor>
</comment>
<keyword evidence="10" id="KW-0862">Zinc</keyword>
<dbReference type="InterPro" id="IPR008930">
    <property type="entry name" value="Terpenoid_cyclase/PrenylTrfase"/>
</dbReference>
<keyword evidence="7" id="KW-0808">Transferase</keyword>
<protein>
    <recommendedName>
        <fullName evidence="5">Geranylgeranyl transferase type-1 subunit beta</fullName>
        <ecNumber evidence="4">2.5.1.59</ecNumber>
    </recommendedName>
    <alternativeName>
        <fullName evidence="12">Geranylgeranyl transferase type I subunit beta</fullName>
    </alternativeName>
</protein>
<dbReference type="WBParaSite" id="L893_g433.t1">
    <property type="protein sequence ID" value="L893_g433.t1"/>
    <property type="gene ID" value="L893_g433"/>
</dbReference>
<evidence type="ECO:0000256" key="2">
    <source>
        <dbReference type="ARBA" id="ARBA00001947"/>
    </source>
</evidence>
<dbReference type="SUPFAM" id="SSF48239">
    <property type="entry name" value="Terpenoid cyclases/Protein prenyltransferases"/>
    <property type="match status" value="1"/>
</dbReference>
<dbReference type="GO" id="GO:0005953">
    <property type="term" value="C:CAAX-protein geranylgeranyltransferase complex"/>
    <property type="evidence" value="ECO:0007669"/>
    <property type="project" value="InterPro"/>
</dbReference>
<keyword evidence="11" id="KW-0460">Magnesium</keyword>
<evidence type="ECO:0000313" key="14">
    <source>
        <dbReference type="Proteomes" id="UP000095287"/>
    </source>
</evidence>
<evidence type="ECO:0000256" key="5">
    <source>
        <dbReference type="ARBA" id="ARBA00020603"/>
    </source>
</evidence>
<reference evidence="15" key="1">
    <citation type="submission" date="2016-11" db="UniProtKB">
        <authorList>
            <consortium name="WormBaseParasite"/>
        </authorList>
    </citation>
    <scope>IDENTIFICATION</scope>
</reference>
<evidence type="ECO:0000256" key="3">
    <source>
        <dbReference type="ARBA" id="ARBA00010497"/>
    </source>
</evidence>
<evidence type="ECO:0000256" key="10">
    <source>
        <dbReference type="ARBA" id="ARBA00022833"/>
    </source>
</evidence>
<dbReference type="PANTHER" id="PTHR11774">
    <property type="entry name" value="GERANYLGERANYL TRANSFERASE TYPE BETA SUBUNIT"/>
    <property type="match status" value="1"/>
</dbReference>
<name>A0A1I8ACE9_9BILA</name>
<dbReference type="EC" id="2.5.1.59" evidence="4"/>
<evidence type="ECO:0000256" key="7">
    <source>
        <dbReference type="ARBA" id="ARBA00022679"/>
    </source>
</evidence>
<dbReference type="InterPro" id="IPR041960">
    <property type="entry name" value="GGTase_I_beta"/>
</dbReference>
<evidence type="ECO:0000256" key="8">
    <source>
        <dbReference type="ARBA" id="ARBA00022723"/>
    </source>
</evidence>
<evidence type="ECO:0000256" key="11">
    <source>
        <dbReference type="ARBA" id="ARBA00022842"/>
    </source>
</evidence>
<accession>A0A1I8ACE9</accession>
<dbReference type="Pfam" id="PF00432">
    <property type="entry name" value="Prenyltrans"/>
    <property type="match status" value="1"/>
</dbReference>
<evidence type="ECO:0000256" key="6">
    <source>
        <dbReference type="ARBA" id="ARBA00022602"/>
    </source>
</evidence>
<dbReference type="GO" id="GO:0004662">
    <property type="term" value="F:CAAX-protein geranylgeranyltransferase activity"/>
    <property type="evidence" value="ECO:0007669"/>
    <property type="project" value="UniProtKB-EC"/>
</dbReference>
<dbReference type="InterPro" id="IPR001330">
    <property type="entry name" value="Prenyltrans"/>
</dbReference>
<dbReference type="GO" id="GO:0046872">
    <property type="term" value="F:metal ion binding"/>
    <property type="evidence" value="ECO:0007669"/>
    <property type="project" value="UniProtKB-KW"/>
</dbReference>
<keyword evidence="8" id="KW-0479">Metal-binding</keyword>
<evidence type="ECO:0000259" key="13">
    <source>
        <dbReference type="Pfam" id="PF00432"/>
    </source>
</evidence>